<evidence type="ECO:0000313" key="3">
    <source>
        <dbReference type="Proteomes" id="UP000218811"/>
    </source>
</evidence>
<dbReference type="EMBL" id="KB468124">
    <property type="protein sequence ID" value="PCH42088.1"/>
    <property type="molecule type" value="Genomic_DNA"/>
</dbReference>
<evidence type="ECO:0000313" key="2">
    <source>
        <dbReference type="EMBL" id="PCH42088.1"/>
    </source>
</evidence>
<accession>A0A2H3JW70</accession>
<evidence type="ECO:0000256" key="1">
    <source>
        <dbReference type="SAM" id="MobiDB-lite"/>
    </source>
</evidence>
<keyword evidence="3" id="KW-1185">Reference proteome</keyword>
<name>A0A2H3JW70_WOLCO</name>
<gene>
    <name evidence="2" type="ORF">WOLCODRAFT_152128</name>
</gene>
<dbReference type="AlphaFoldDB" id="A0A2H3JW70"/>
<sequence>MSFSRHARHSTVRARLLPVARGCPAGVPDSAASVRINVEGKPDCQVGESNGLLRTEAGRAFWTQHFPSHRLPENDRLLEWQNAHTVPFLISEAAQPKEATSALISRLLLLTKSQFHSTRHSSAVKRATSLGLQVPHGLHTLGDRVLNNTREDPFGRPLPETSTTIRVRVSRPRGRRRAPPAGRIMMAAQRDCVARPPRMYMWFALGRRYRWPPGSRSDQDHEATYLGIASFCRDSITHPAFDGILPVDDDAFLRAATPLVRGIPMQPVTSLADVVSRRTRSILSFLRGGHLHIIMRYFPPQPAASRQRKRATAKSRQGADPRFRICEAPVSGS</sequence>
<dbReference type="Proteomes" id="UP000218811">
    <property type="component" value="Unassembled WGS sequence"/>
</dbReference>
<organism evidence="2 3">
    <name type="scientific">Wolfiporia cocos (strain MD-104)</name>
    <name type="common">Brown rot fungus</name>
    <dbReference type="NCBI Taxonomy" id="742152"/>
    <lineage>
        <taxon>Eukaryota</taxon>
        <taxon>Fungi</taxon>
        <taxon>Dikarya</taxon>
        <taxon>Basidiomycota</taxon>
        <taxon>Agaricomycotina</taxon>
        <taxon>Agaricomycetes</taxon>
        <taxon>Polyporales</taxon>
        <taxon>Phaeolaceae</taxon>
        <taxon>Wolfiporia</taxon>
    </lineage>
</organism>
<proteinExistence type="predicted"/>
<reference evidence="2 3" key="1">
    <citation type="journal article" date="2012" name="Science">
        <title>The Paleozoic origin of enzymatic lignin decomposition reconstructed from 31 fungal genomes.</title>
        <authorList>
            <person name="Floudas D."/>
            <person name="Binder M."/>
            <person name="Riley R."/>
            <person name="Barry K."/>
            <person name="Blanchette R.A."/>
            <person name="Henrissat B."/>
            <person name="Martinez A.T."/>
            <person name="Otillar R."/>
            <person name="Spatafora J.W."/>
            <person name="Yadav J.S."/>
            <person name="Aerts A."/>
            <person name="Benoit I."/>
            <person name="Boyd A."/>
            <person name="Carlson A."/>
            <person name="Copeland A."/>
            <person name="Coutinho P.M."/>
            <person name="de Vries R.P."/>
            <person name="Ferreira P."/>
            <person name="Findley K."/>
            <person name="Foster B."/>
            <person name="Gaskell J."/>
            <person name="Glotzer D."/>
            <person name="Gorecki P."/>
            <person name="Heitman J."/>
            <person name="Hesse C."/>
            <person name="Hori C."/>
            <person name="Igarashi K."/>
            <person name="Jurgens J.A."/>
            <person name="Kallen N."/>
            <person name="Kersten P."/>
            <person name="Kohler A."/>
            <person name="Kuees U."/>
            <person name="Kumar T.K.A."/>
            <person name="Kuo A."/>
            <person name="LaButti K."/>
            <person name="Larrondo L.F."/>
            <person name="Lindquist E."/>
            <person name="Ling A."/>
            <person name="Lombard V."/>
            <person name="Lucas S."/>
            <person name="Lundell T."/>
            <person name="Martin R."/>
            <person name="McLaughlin D.J."/>
            <person name="Morgenstern I."/>
            <person name="Morin E."/>
            <person name="Murat C."/>
            <person name="Nagy L.G."/>
            <person name="Nolan M."/>
            <person name="Ohm R.A."/>
            <person name="Patyshakuliyeva A."/>
            <person name="Rokas A."/>
            <person name="Ruiz-Duenas F.J."/>
            <person name="Sabat G."/>
            <person name="Salamov A."/>
            <person name="Samejima M."/>
            <person name="Schmutz J."/>
            <person name="Slot J.C."/>
            <person name="St John F."/>
            <person name="Stenlid J."/>
            <person name="Sun H."/>
            <person name="Sun S."/>
            <person name="Syed K."/>
            <person name="Tsang A."/>
            <person name="Wiebenga A."/>
            <person name="Young D."/>
            <person name="Pisabarro A."/>
            <person name="Eastwood D.C."/>
            <person name="Martin F."/>
            <person name="Cullen D."/>
            <person name="Grigoriev I.V."/>
            <person name="Hibbett D.S."/>
        </authorList>
    </citation>
    <scope>NUCLEOTIDE SEQUENCE [LARGE SCALE GENOMIC DNA]</scope>
    <source>
        <strain evidence="2 3">MD-104</strain>
    </source>
</reference>
<feature type="region of interest" description="Disordered" evidence="1">
    <location>
        <begin position="302"/>
        <end position="333"/>
    </location>
</feature>
<protein>
    <submittedName>
        <fullName evidence="2">Uncharacterized protein</fullName>
    </submittedName>
</protein>